<protein>
    <submittedName>
        <fullName evidence="2">Uncharacterized protein</fullName>
    </submittedName>
</protein>
<proteinExistence type="predicted"/>
<dbReference type="Proteomes" id="UP000030746">
    <property type="component" value="Unassembled WGS sequence"/>
</dbReference>
<evidence type="ECO:0000256" key="1">
    <source>
        <dbReference type="SAM" id="Phobius"/>
    </source>
</evidence>
<keyword evidence="3" id="KW-1185">Reference proteome</keyword>
<feature type="transmembrane region" description="Helical" evidence="1">
    <location>
        <begin position="21"/>
        <end position="45"/>
    </location>
</feature>
<dbReference type="KEGG" id="lgi:LOTGIDRAFT_141307"/>
<dbReference type="HOGENOM" id="CLU_3052728_0_0_1"/>
<keyword evidence="1" id="KW-0472">Membrane</keyword>
<reference evidence="2 3" key="1">
    <citation type="journal article" date="2013" name="Nature">
        <title>Insights into bilaterian evolution from three spiralian genomes.</title>
        <authorList>
            <person name="Simakov O."/>
            <person name="Marletaz F."/>
            <person name="Cho S.J."/>
            <person name="Edsinger-Gonzales E."/>
            <person name="Havlak P."/>
            <person name="Hellsten U."/>
            <person name="Kuo D.H."/>
            <person name="Larsson T."/>
            <person name="Lv J."/>
            <person name="Arendt D."/>
            <person name="Savage R."/>
            <person name="Osoegawa K."/>
            <person name="de Jong P."/>
            <person name="Grimwood J."/>
            <person name="Chapman J.A."/>
            <person name="Shapiro H."/>
            <person name="Aerts A."/>
            <person name="Otillar R.P."/>
            <person name="Terry A.Y."/>
            <person name="Boore J.L."/>
            <person name="Grigoriev I.V."/>
            <person name="Lindberg D.R."/>
            <person name="Seaver E.C."/>
            <person name="Weisblat D.A."/>
            <person name="Putnam N.H."/>
            <person name="Rokhsar D.S."/>
        </authorList>
    </citation>
    <scope>NUCLEOTIDE SEQUENCE [LARGE SCALE GENOMIC DNA]</scope>
</reference>
<dbReference type="CTD" id="20234415"/>
<evidence type="ECO:0000313" key="2">
    <source>
        <dbReference type="EMBL" id="ESP00131.1"/>
    </source>
</evidence>
<gene>
    <name evidence="2" type="ORF">LOTGIDRAFT_141307</name>
</gene>
<keyword evidence="1" id="KW-0812">Transmembrane</keyword>
<keyword evidence="1" id="KW-1133">Transmembrane helix</keyword>
<dbReference type="RefSeq" id="XP_009049167.1">
    <property type="nucleotide sequence ID" value="XM_009050919.1"/>
</dbReference>
<accession>V4AYH0</accession>
<evidence type="ECO:0000313" key="3">
    <source>
        <dbReference type="Proteomes" id="UP000030746"/>
    </source>
</evidence>
<name>V4AYH0_LOTGI</name>
<dbReference type="EMBL" id="KB200846">
    <property type="protein sequence ID" value="ESP00131.1"/>
    <property type="molecule type" value="Genomic_DNA"/>
</dbReference>
<organism evidence="2 3">
    <name type="scientific">Lottia gigantea</name>
    <name type="common">Giant owl limpet</name>
    <dbReference type="NCBI Taxonomy" id="225164"/>
    <lineage>
        <taxon>Eukaryota</taxon>
        <taxon>Metazoa</taxon>
        <taxon>Spiralia</taxon>
        <taxon>Lophotrochozoa</taxon>
        <taxon>Mollusca</taxon>
        <taxon>Gastropoda</taxon>
        <taxon>Patellogastropoda</taxon>
        <taxon>Lottioidea</taxon>
        <taxon>Lottiidae</taxon>
        <taxon>Lottia</taxon>
    </lineage>
</organism>
<sequence>MSYCSRVAVIHSFIHSFIHSIITFVQLSIVSLIYWSLLTFIHSFFEQVLCSLIE</sequence>
<dbReference type="GeneID" id="20234415"/>
<dbReference type="AlphaFoldDB" id="V4AYH0"/>